<organism evidence="1 2">
    <name type="scientific">Nezara viridula</name>
    <name type="common">Southern green stink bug</name>
    <name type="synonym">Cimex viridulus</name>
    <dbReference type="NCBI Taxonomy" id="85310"/>
    <lineage>
        <taxon>Eukaryota</taxon>
        <taxon>Metazoa</taxon>
        <taxon>Ecdysozoa</taxon>
        <taxon>Arthropoda</taxon>
        <taxon>Hexapoda</taxon>
        <taxon>Insecta</taxon>
        <taxon>Pterygota</taxon>
        <taxon>Neoptera</taxon>
        <taxon>Paraneoptera</taxon>
        <taxon>Hemiptera</taxon>
        <taxon>Heteroptera</taxon>
        <taxon>Panheteroptera</taxon>
        <taxon>Pentatomomorpha</taxon>
        <taxon>Pentatomoidea</taxon>
        <taxon>Pentatomidae</taxon>
        <taxon>Pentatominae</taxon>
        <taxon>Nezara</taxon>
    </lineage>
</organism>
<dbReference type="EMBL" id="OV725082">
    <property type="protein sequence ID" value="CAH1404118.1"/>
    <property type="molecule type" value="Genomic_DNA"/>
</dbReference>
<gene>
    <name evidence="1" type="ORF">NEZAVI_LOCUS12584</name>
</gene>
<evidence type="ECO:0000313" key="1">
    <source>
        <dbReference type="EMBL" id="CAH1404118.1"/>
    </source>
</evidence>
<evidence type="ECO:0000313" key="2">
    <source>
        <dbReference type="Proteomes" id="UP001152798"/>
    </source>
</evidence>
<reference evidence="1" key="1">
    <citation type="submission" date="2022-01" db="EMBL/GenBank/DDBJ databases">
        <authorList>
            <person name="King R."/>
        </authorList>
    </citation>
    <scope>NUCLEOTIDE SEQUENCE</scope>
</reference>
<protein>
    <submittedName>
        <fullName evidence="1">Uncharacterized protein</fullName>
    </submittedName>
</protein>
<dbReference type="Proteomes" id="UP001152798">
    <property type="component" value="Chromosome 6"/>
</dbReference>
<proteinExistence type="predicted"/>
<name>A0A9P0HLC1_NEZVI</name>
<sequence>MININFFLMKTCKIK</sequence>
<keyword evidence="2" id="KW-1185">Reference proteome</keyword>
<accession>A0A9P0HLC1</accession>